<dbReference type="SUPFAM" id="SSF47203">
    <property type="entry name" value="Acyl-CoA dehydrogenase C-terminal domain-like"/>
    <property type="match status" value="1"/>
</dbReference>
<dbReference type="InterPro" id="IPR006091">
    <property type="entry name" value="Acyl-CoA_Oxase/DH_mid-dom"/>
</dbReference>
<dbReference type="Pfam" id="PF00441">
    <property type="entry name" value="Acyl-CoA_dh_1"/>
    <property type="match status" value="1"/>
</dbReference>
<proteinExistence type="inferred from homology"/>
<evidence type="ECO:0000256" key="5">
    <source>
        <dbReference type="ARBA" id="ARBA00022827"/>
    </source>
</evidence>
<evidence type="ECO:0000313" key="10">
    <source>
        <dbReference type="EMBL" id="QDU98799.1"/>
    </source>
</evidence>
<dbReference type="PANTHER" id="PTHR48083">
    <property type="entry name" value="MEDIUM-CHAIN SPECIFIC ACYL-COA DEHYDROGENASE, MITOCHONDRIAL-RELATED"/>
    <property type="match status" value="1"/>
</dbReference>
<dbReference type="CDD" id="cd00567">
    <property type="entry name" value="ACAD"/>
    <property type="match status" value="1"/>
</dbReference>
<dbReference type="Gene3D" id="1.20.140.10">
    <property type="entry name" value="Butyryl-CoA Dehydrogenase, subunit A, domain 3"/>
    <property type="match status" value="1"/>
</dbReference>
<dbReference type="InterPro" id="IPR046373">
    <property type="entry name" value="Acyl-CoA_Oxase/DH_mid-dom_sf"/>
</dbReference>
<sequence length="564" mass="62440">MAGQSPHPQPHRYALRLFQDHPELKEGRISNDRFVSLFRWVSENIEGYDLQVDVVSAKNSAYTESGPFWSDENGPDLSPRAGELCVLAYTVTQPGGNVQGRHFVLLKDRGETQIRVLNPKDPMKDYQFNVEKRDSPSTRYKRMYLESPGGLSKNQPIHELNTVFKVRLVPSHSKPNSAAPMTVDQMKTAIDELAEQLTKEGKLTSPREWRRRGATIGLPGLDLPKSVGGSDWDALQMLEVFRHAGRYNLNLRDVVGGAHGRPAVAMESKVAKDAVKKLVEGEAYFAVAITEENAGTDTKSMQSMAVRDGDGFRLTGSKMWNARLRQATHVVLYTASAEGSPGARSAFLLPIDHPGLVIVDRYAHGLTGNSFGGLKFDKMYVGPEHLIGKDGGGGKIFEEHFLYWRLMQAAAAIGCGERALEIMAGRIRQRHVLGGPIGRFTHLQQPIGENLTKLRMAMALAREAARLYDRGDYDAAEPLVNGIKAEGVETALVACDEAMRAHGALGYSREVDLGDRVRDLMGLRIADGTTDVMRMTVVREKYGFDLWEMSMRSNAETATKEETK</sequence>
<dbReference type="Proteomes" id="UP000317648">
    <property type="component" value="Chromosome"/>
</dbReference>
<keyword evidence="6 7" id="KW-0560">Oxidoreductase</keyword>
<gene>
    <name evidence="10" type="primary">acd_2</name>
    <name evidence="10" type="ORF">Pla8534_66730</name>
</gene>
<accession>A0A518E3Y1</accession>
<name>A0A518E3Y1_9BACT</name>
<evidence type="ECO:0000313" key="11">
    <source>
        <dbReference type="Proteomes" id="UP000317648"/>
    </source>
</evidence>
<dbReference type="InterPro" id="IPR009100">
    <property type="entry name" value="AcylCoA_DH/oxidase_NM_dom_sf"/>
</dbReference>
<dbReference type="Gene3D" id="2.40.110.10">
    <property type="entry name" value="Butyryl-CoA Dehydrogenase, subunit A, domain 2"/>
    <property type="match status" value="1"/>
</dbReference>
<evidence type="ECO:0000256" key="4">
    <source>
        <dbReference type="ARBA" id="ARBA00022630"/>
    </source>
</evidence>
<evidence type="ECO:0000256" key="1">
    <source>
        <dbReference type="ARBA" id="ARBA00001974"/>
    </source>
</evidence>
<dbReference type="GO" id="GO:0070991">
    <property type="term" value="F:medium-chain fatty acyl-CoA dehydrogenase activity"/>
    <property type="evidence" value="ECO:0007669"/>
    <property type="project" value="TreeGrafter"/>
</dbReference>
<evidence type="ECO:0000256" key="6">
    <source>
        <dbReference type="ARBA" id="ARBA00023002"/>
    </source>
</evidence>
<comment type="cofactor">
    <cofactor evidence="1 7">
        <name>FAD</name>
        <dbReference type="ChEBI" id="CHEBI:57692"/>
    </cofactor>
</comment>
<dbReference type="InterPro" id="IPR037069">
    <property type="entry name" value="AcylCoA_DH/ox_N_sf"/>
</dbReference>
<keyword evidence="11" id="KW-1185">Reference proteome</keyword>
<dbReference type="InterPro" id="IPR009075">
    <property type="entry name" value="AcylCo_DH/oxidase_C"/>
</dbReference>
<dbReference type="Pfam" id="PF02770">
    <property type="entry name" value="Acyl-CoA_dh_M"/>
    <property type="match status" value="1"/>
</dbReference>
<evidence type="ECO:0000259" key="8">
    <source>
        <dbReference type="Pfam" id="PF00441"/>
    </source>
</evidence>
<evidence type="ECO:0000256" key="3">
    <source>
        <dbReference type="ARBA" id="ARBA00019125"/>
    </source>
</evidence>
<feature type="domain" description="Acyl-CoA oxidase/dehydrogenase middle" evidence="9">
    <location>
        <begin position="286"/>
        <end position="378"/>
    </location>
</feature>
<keyword evidence="4 7" id="KW-0285">Flavoprotein</keyword>
<feature type="domain" description="Acyl-CoA dehydrogenase/oxidase C-terminal" evidence="8">
    <location>
        <begin position="392"/>
        <end position="539"/>
    </location>
</feature>
<comment type="similarity">
    <text evidence="2 7">Belongs to the acyl-CoA dehydrogenase family.</text>
</comment>
<dbReference type="Gene3D" id="1.10.540.10">
    <property type="entry name" value="Acyl-CoA dehydrogenase/oxidase, N-terminal domain"/>
    <property type="match status" value="1"/>
</dbReference>
<organism evidence="10 11">
    <name type="scientific">Lignipirellula cremea</name>
    <dbReference type="NCBI Taxonomy" id="2528010"/>
    <lineage>
        <taxon>Bacteria</taxon>
        <taxon>Pseudomonadati</taxon>
        <taxon>Planctomycetota</taxon>
        <taxon>Planctomycetia</taxon>
        <taxon>Pirellulales</taxon>
        <taxon>Pirellulaceae</taxon>
        <taxon>Lignipirellula</taxon>
    </lineage>
</organism>
<dbReference type="PROSITE" id="PS00072">
    <property type="entry name" value="ACYL_COA_DH_1"/>
    <property type="match status" value="1"/>
</dbReference>
<reference evidence="10 11" key="1">
    <citation type="submission" date="2019-02" db="EMBL/GenBank/DDBJ databases">
        <title>Deep-cultivation of Planctomycetes and their phenomic and genomic characterization uncovers novel biology.</title>
        <authorList>
            <person name="Wiegand S."/>
            <person name="Jogler M."/>
            <person name="Boedeker C."/>
            <person name="Pinto D."/>
            <person name="Vollmers J."/>
            <person name="Rivas-Marin E."/>
            <person name="Kohn T."/>
            <person name="Peeters S.H."/>
            <person name="Heuer A."/>
            <person name="Rast P."/>
            <person name="Oberbeckmann S."/>
            <person name="Bunk B."/>
            <person name="Jeske O."/>
            <person name="Meyerdierks A."/>
            <person name="Storesund J.E."/>
            <person name="Kallscheuer N."/>
            <person name="Luecker S."/>
            <person name="Lage O.M."/>
            <person name="Pohl T."/>
            <person name="Merkel B.J."/>
            <person name="Hornburger P."/>
            <person name="Mueller R.-W."/>
            <person name="Bruemmer F."/>
            <person name="Labrenz M."/>
            <person name="Spormann A.M."/>
            <person name="Op den Camp H."/>
            <person name="Overmann J."/>
            <person name="Amann R."/>
            <person name="Jetten M.S.M."/>
            <person name="Mascher T."/>
            <person name="Medema M.H."/>
            <person name="Devos D.P."/>
            <person name="Kaster A.-K."/>
            <person name="Ovreas L."/>
            <person name="Rohde M."/>
            <person name="Galperin M.Y."/>
            <person name="Jogler C."/>
        </authorList>
    </citation>
    <scope>NUCLEOTIDE SEQUENCE [LARGE SCALE GENOMIC DNA]</scope>
    <source>
        <strain evidence="10 11">Pla85_3_4</strain>
    </source>
</reference>
<dbReference type="EMBL" id="CP036433">
    <property type="protein sequence ID" value="QDU98799.1"/>
    <property type="molecule type" value="Genomic_DNA"/>
</dbReference>
<dbReference type="GO" id="GO:0050660">
    <property type="term" value="F:flavin adenine dinucleotide binding"/>
    <property type="evidence" value="ECO:0007669"/>
    <property type="project" value="InterPro"/>
</dbReference>
<evidence type="ECO:0000259" key="9">
    <source>
        <dbReference type="Pfam" id="PF02770"/>
    </source>
</evidence>
<protein>
    <recommendedName>
        <fullName evidence="3">Medium-chain specific acyl-CoA dehydrogenase, mitochondrial</fullName>
    </recommendedName>
</protein>
<dbReference type="PANTHER" id="PTHR48083:SF2">
    <property type="entry name" value="MEDIUM-CHAIN SPECIFIC ACYL-COA DEHYDROGENASE, MITOCHONDRIAL"/>
    <property type="match status" value="1"/>
</dbReference>
<dbReference type="InterPro" id="IPR050741">
    <property type="entry name" value="Acyl-CoA_dehydrogenase"/>
</dbReference>
<evidence type="ECO:0000256" key="7">
    <source>
        <dbReference type="RuleBase" id="RU362125"/>
    </source>
</evidence>
<dbReference type="InterPro" id="IPR036250">
    <property type="entry name" value="AcylCo_DH-like_C"/>
</dbReference>
<dbReference type="KEGG" id="lcre:Pla8534_66730"/>
<dbReference type="GO" id="GO:0005737">
    <property type="term" value="C:cytoplasm"/>
    <property type="evidence" value="ECO:0007669"/>
    <property type="project" value="TreeGrafter"/>
</dbReference>
<dbReference type="GO" id="GO:0051793">
    <property type="term" value="P:medium-chain fatty acid catabolic process"/>
    <property type="evidence" value="ECO:0007669"/>
    <property type="project" value="TreeGrafter"/>
</dbReference>
<dbReference type="AlphaFoldDB" id="A0A518E3Y1"/>
<dbReference type="InterPro" id="IPR006089">
    <property type="entry name" value="Acyl-CoA_DH_CS"/>
</dbReference>
<keyword evidence="5 7" id="KW-0274">FAD</keyword>
<evidence type="ECO:0000256" key="2">
    <source>
        <dbReference type="ARBA" id="ARBA00009347"/>
    </source>
</evidence>
<dbReference type="SUPFAM" id="SSF56645">
    <property type="entry name" value="Acyl-CoA dehydrogenase NM domain-like"/>
    <property type="match status" value="1"/>
</dbReference>